<dbReference type="Pfam" id="PF01026">
    <property type="entry name" value="TatD_DNase"/>
    <property type="match status" value="1"/>
</dbReference>
<reference evidence="2" key="2">
    <citation type="journal article" date="2014" name="ISME J.">
        <title>Microbial stratification in low pH oxic and suboxic macroscopic growths along an acid mine drainage.</title>
        <authorList>
            <person name="Mendez-Garcia C."/>
            <person name="Mesa V."/>
            <person name="Sprenger R.R."/>
            <person name="Richter M."/>
            <person name="Diez M.S."/>
            <person name="Solano J."/>
            <person name="Bargiela R."/>
            <person name="Golyshina O.V."/>
            <person name="Manteca A."/>
            <person name="Ramos J.L."/>
            <person name="Gallego J.R."/>
            <person name="Llorente I."/>
            <person name="Martins Dos Santos V.A."/>
            <person name="Jensen O.N."/>
            <person name="Pelaez A.I."/>
            <person name="Sanchez J."/>
            <person name="Ferrer M."/>
        </authorList>
    </citation>
    <scope>NUCLEOTIDE SEQUENCE</scope>
</reference>
<dbReference type="CDD" id="cd01310">
    <property type="entry name" value="TatD_DNAse"/>
    <property type="match status" value="1"/>
</dbReference>
<dbReference type="Gene3D" id="3.20.20.140">
    <property type="entry name" value="Metal-dependent hydrolases"/>
    <property type="match status" value="1"/>
</dbReference>
<name>T0ZG88_9ZZZZ</name>
<protein>
    <submittedName>
        <fullName evidence="2">TatD-related DNase</fullName>
    </submittedName>
</protein>
<dbReference type="GO" id="GO:0005829">
    <property type="term" value="C:cytosol"/>
    <property type="evidence" value="ECO:0007669"/>
    <property type="project" value="TreeGrafter"/>
</dbReference>
<reference evidence="2" key="1">
    <citation type="submission" date="2013-08" db="EMBL/GenBank/DDBJ databases">
        <authorList>
            <person name="Mendez C."/>
            <person name="Richter M."/>
            <person name="Ferrer M."/>
            <person name="Sanchez J."/>
        </authorList>
    </citation>
    <scope>NUCLEOTIDE SEQUENCE</scope>
</reference>
<organism evidence="2">
    <name type="scientific">mine drainage metagenome</name>
    <dbReference type="NCBI Taxonomy" id="410659"/>
    <lineage>
        <taxon>unclassified sequences</taxon>
        <taxon>metagenomes</taxon>
        <taxon>ecological metagenomes</taxon>
    </lineage>
</organism>
<dbReference type="PANTHER" id="PTHR46124:SF2">
    <property type="entry name" value="D-AMINOACYL-TRNA DEACYLASE"/>
    <property type="match status" value="1"/>
</dbReference>
<dbReference type="InterPro" id="IPR032466">
    <property type="entry name" value="Metal_Hydrolase"/>
</dbReference>
<dbReference type="InterPro" id="IPR018228">
    <property type="entry name" value="DNase_TatD-rel_CS"/>
</dbReference>
<evidence type="ECO:0000313" key="2">
    <source>
        <dbReference type="EMBL" id="EQD43342.1"/>
    </source>
</evidence>
<proteinExistence type="predicted"/>
<dbReference type="GO" id="GO:0016788">
    <property type="term" value="F:hydrolase activity, acting on ester bonds"/>
    <property type="evidence" value="ECO:0007669"/>
    <property type="project" value="InterPro"/>
</dbReference>
<dbReference type="EMBL" id="AUZX01011414">
    <property type="protein sequence ID" value="EQD43342.1"/>
    <property type="molecule type" value="Genomic_DNA"/>
</dbReference>
<dbReference type="PANTHER" id="PTHR46124">
    <property type="entry name" value="D-AMINOACYL-TRNA DEACYLASE"/>
    <property type="match status" value="1"/>
</dbReference>
<dbReference type="PROSITE" id="PS01091">
    <property type="entry name" value="TATD_3"/>
    <property type="match status" value="1"/>
</dbReference>
<dbReference type="AlphaFoldDB" id="T0ZG88"/>
<gene>
    <name evidence="2" type="ORF">B1A_15559</name>
</gene>
<comment type="caution">
    <text evidence="2">The sequence shown here is derived from an EMBL/GenBank/DDBJ whole genome shotgun (WGS) entry which is preliminary data.</text>
</comment>
<evidence type="ECO:0000256" key="1">
    <source>
        <dbReference type="ARBA" id="ARBA00022801"/>
    </source>
</evidence>
<dbReference type="InterPro" id="IPR001130">
    <property type="entry name" value="TatD-like"/>
</dbReference>
<dbReference type="PIRSF" id="PIRSF005902">
    <property type="entry name" value="DNase_TatD"/>
    <property type="match status" value="1"/>
</dbReference>
<accession>T0ZG88</accession>
<sequence>HATDLTDTRLAELSETARAPEVVAVGECGLDYFRNFSPHAAQQQAFHRQLELAERLGKPVFLHQRDAHGDFIAILREHWPRLAGGVAHCFTAGGTELDAYLELGLAIGITGWICDERRGAHLMELVPRIPADRLLLETDGPYLLPRDLSPKPASRRNEPRYLPHIASVVARARGESPLSLARSSTAATRRLFSLPNAPGDIGV</sequence>
<keyword evidence="1" id="KW-0378">Hydrolase</keyword>
<feature type="non-terminal residue" evidence="2">
    <location>
        <position position="1"/>
    </location>
</feature>
<dbReference type="SUPFAM" id="SSF51556">
    <property type="entry name" value="Metallo-dependent hydrolases"/>
    <property type="match status" value="1"/>
</dbReference>